<organism evidence="4 5">
    <name type="scientific">Rhynocoris fuscipes</name>
    <dbReference type="NCBI Taxonomy" id="488301"/>
    <lineage>
        <taxon>Eukaryota</taxon>
        <taxon>Metazoa</taxon>
        <taxon>Ecdysozoa</taxon>
        <taxon>Arthropoda</taxon>
        <taxon>Hexapoda</taxon>
        <taxon>Insecta</taxon>
        <taxon>Pterygota</taxon>
        <taxon>Neoptera</taxon>
        <taxon>Paraneoptera</taxon>
        <taxon>Hemiptera</taxon>
        <taxon>Heteroptera</taxon>
        <taxon>Panheteroptera</taxon>
        <taxon>Cimicomorpha</taxon>
        <taxon>Reduviidae</taxon>
        <taxon>Harpactorinae</taxon>
        <taxon>Harpactorini</taxon>
        <taxon>Rhynocoris</taxon>
    </lineage>
</organism>
<dbReference type="PANTHER" id="PTHR11596">
    <property type="entry name" value="ALKALINE PHOSPHATASE"/>
    <property type="match status" value="1"/>
</dbReference>
<feature type="binding site" evidence="3">
    <location>
        <position position="29"/>
    </location>
    <ligand>
        <name>Zn(2+)</name>
        <dbReference type="ChEBI" id="CHEBI:29105"/>
        <label>2</label>
    </ligand>
</feature>
<dbReference type="Pfam" id="PF00245">
    <property type="entry name" value="Alk_phosphatase"/>
    <property type="match status" value="1"/>
</dbReference>
<accession>A0AAW1DSZ1</accession>
<dbReference type="SUPFAM" id="SSF53649">
    <property type="entry name" value="Alkaline phosphatase-like"/>
    <property type="match status" value="1"/>
</dbReference>
<keyword evidence="3" id="KW-0479">Metal-binding</keyword>
<dbReference type="Proteomes" id="UP001461498">
    <property type="component" value="Unassembled WGS sequence"/>
</dbReference>
<dbReference type="PANTHER" id="PTHR11596:SF5">
    <property type="entry name" value="ALKALINE PHOSPHATASE"/>
    <property type="match status" value="1"/>
</dbReference>
<name>A0AAW1DSZ1_9HEMI</name>
<comment type="caution">
    <text evidence="4">The sequence shown here is derived from an EMBL/GenBank/DDBJ whole genome shotgun (WGS) entry which is preliminary data.</text>
</comment>
<comment type="cofactor">
    <cofactor evidence="3">
        <name>Zn(2+)</name>
        <dbReference type="ChEBI" id="CHEBI:29105"/>
    </cofactor>
    <text evidence="3">Binds 2 Zn(2+) ions.</text>
</comment>
<evidence type="ECO:0000313" key="4">
    <source>
        <dbReference type="EMBL" id="KAK9511995.1"/>
    </source>
</evidence>
<keyword evidence="3" id="KW-0460">Magnesium</keyword>
<dbReference type="GO" id="GO:0046872">
    <property type="term" value="F:metal ion binding"/>
    <property type="evidence" value="ECO:0007669"/>
    <property type="project" value="UniProtKB-KW"/>
</dbReference>
<comment type="cofactor">
    <cofactor evidence="3">
        <name>Mg(2+)</name>
        <dbReference type="ChEBI" id="CHEBI:18420"/>
    </cofactor>
    <text evidence="3">Binds 1 Mg(2+) ion.</text>
</comment>
<keyword evidence="5" id="KW-1185">Reference proteome</keyword>
<evidence type="ECO:0000313" key="5">
    <source>
        <dbReference type="Proteomes" id="UP001461498"/>
    </source>
</evidence>
<reference evidence="4 5" key="1">
    <citation type="submission" date="2022-12" db="EMBL/GenBank/DDBJ databases">
        <title>Chromosome-level genome assembly of true bugs.</title>
        <authorList>
            <person name="Ma L."/>
            <person name="Li H."/>
        </authorList>
    </citation>
    <scope>NUCLEOTIDE SEQUENCE [LARGE SCALE GENOMIC DNA]</scope>
    <source>
        <strain evidence="4">Lab_2022b</strain>
    </source>
</reference>
<feature type="binding site" evidence="3">
    <location>
        <position position="29"/>
    </location>
    <ligand>
        <name>Mg(2+)</name>
        <dbReference type="ChEBI" id="CHEBI:18420"/>
    </ligand>
</feature>
<dbReference type="AlphaFoldDB" id="A0AAW1DSZ1"/>
<dbReference type="InterPro" id="IPR017850">
    <property type="entry name" value="Alkaline_phosphatase_core_sf"/>
</dbReference>
<proteinExistence type="predicted"/>
<gene>
    <name evidence="4" type="ORF">O3M35_000542</name>
</gene>
<protein>
    <recommendedName>
        <fullName evidence="1">alkaline phosphatase</fullName>
        <ecNumber evidence="1">3.1.3.1</ecNumber>
    </recommendedName>
</protein>
<dbReference type="GO" id="GO:0004035">
    <property type="term" value="F:alkaline phosphatase activity"/>
    <property type="evidence" value="ECO:0007669"/>
    <property type="project" value="UniProtKB-EC"/>
</dbReference>
<keyword evidence="2" id="KW-0597">Phosphoprotein</keyword>
<dbReference type="EMBL" id="JAPXFL010000001">
    <property type="protein sequence ID" value="KAK9511995.1"/>
    <property type="molecule type" value="Genomic_DNA"/>
</dbReference>
<dbReference type="InterPro" id="IPR001952">
    <property type="entry name" value="Alkaline_phosphatase"/>
</dbReference>
<dbReference type="EC" id="3.1.3.1" evidence="1"/>
<evidence type="ECO:0000256" key="3">
    <source>
        <dbReference type="PIRSR" id="PIRSR601952-2"/>
    </source>
</evidence>
<dbReference type="Gene3D" id="3.40.720.10">
    <property type="entry name" value="Alkaline Phosphatase, subunit A"/>
    <property type="match status" value="1"/>
</dbReference>
<evidence type="ECO:0000256" key="2">
    <source>
        <dbReference type="ARBA" id="ARBA00022553"/>
    </source>
</evidence>
<evidence type="ECO:0000256" key="1">
    <source>
        <dbReference type="ARBA" id="ARBA00012647"/>
    </source>
</evidence>
<sequence length="77" mass="8235">MGRAAVLRRAGSRAADNSRARNVVLLIGDGLGVTTNTAARVYKGQRHGQPGEETSLAWDNFPALAMTKVSDIEQIVQ</sequence>
<keyword evidence="3" id="KW-0862">Zinc</keyword>